<dbReference type="GO" id="GO:0005886">
    <property type="term" value="C:plasma membrane"/>
    <property type="evidence" value="ECO:0007669"/>
    <property type="project" value="InterPro"/>
</dbReference>
<evidence type="ECO:0000256" key="2">
    <source>
        <dbReference type="SAM" id="SignalP"/>
    </source>
</evidence>
<dbReference type="RefSeq" id="WP_095744215.1">
    <property type="nucleotide sequence ID" value="NZ_CP023284.1"/>
</dbReference>
<dbReference type="InterPro" id="IPR028082">
    <property type="entry name" value="Peripla_BP_I"/>
</dbReference>
<keyword evidence="1 2" id="KW-0732">Signal</keyword>
<dbReference type="InterPro" id="IPR052910">
    <property type="entry name" value="ABC-Purine-Binding"/>
</dbReference>
<dbReference type="SUPFAM" id="SSF53822">
    <property type="entry name" value="Periplasmic binding protein-like I"/>
    <property type="match status" value="1"/>
</dbReference>
<reference evidence="4 5" key="1">
    <citation type="submission" date="2017-09" db="EMBL/GenBank/DDBJ databases">
        <title>The diverse metabolic capabilities of V. boronicumulans make it an excellent choice for continued studies on novel biodegradation.</title>
        <authorList>
            <person name="Sun S."/>
        </authorList>
    </citation>
    <scope>NUCLEOTIDE SEQUENCE [LARGE SCALE GENOMIC DNA]</scope>
    <source>
        <strain evidence="4 5">J1</strain>
    </source>
</reference>
<sequence length="371" mass="40134">MYKNLAGRAVLALAAACFLSPALSQTAPPKPPLAKDALKVGFVYVTPVTDAGWVRQHEEGRKAVEAALGPRVNTVFVENVPEGADAERVIRDLAQQGSQLIFTPSFGYMEPTLKVAKDFPGVKFESITGYKTAPNVATANARYYEGRYLAGIAAGRMTKTNVAGYVAGFPIPEVLQGINAFTLGMRSVNPKAKVIVVWLNEWFDPPKERDAAMALFNQNADVLAFHTGSTAVMAAAQERGKMAVAYHSDMRKIAPDAQIVAVTHQWGGYYTQRAKAVLDGTWKSSNLWGGVKEGMIRVGDFGTKVPKAVQDEVLARQKDIAAGKLQPFRAVAADVRDNEGRVAIAKGAQLSDEQILQMNWLAEGVQGRVTR</sequence>
<evidence type="ECO:0000313" key="5">
    <source>
        <dbReference type="Proteomes" id="UP000217154"/>
    </source>
</evidence>
<gene>
    <name evidence="4" type="ORF">CKY39_09230</name>
</gene>
<evidence type="ECO:0000256" key="1">
    <source>
        <dbReference type="ARBA" id="ARBA00022729"/>
    </source>
</evidence>
<protein>
    <submittedName>
        <fullName evidence="4">BMP family ABC transporter substrate-binding protein</fullName>
    </submittedName>
</protein>
<feature type="chain" id="PRO_5013100631" evidence="2">
    <location>
        <begin position="27"/>
        <end position="371"/>
    </location>
</feature>
<evidence type="ECO:0000259" key="3">
    <source>
        <dbReference type="Pfam" id="PF02608"/>
    </source>
</evidence>
<dbReference type="Gene3D" id="3.40.50.2300">
    <property type="match status" value="2"/>
</dbReference>
<organism evidence="4 5">
    <name type="scientific">Variovorax boronicumulans</name>
    <dbReference type="NCBI Taxonomy" id="436515"/>
    <lineage>
        <taxon>Bacteria</taxon>
        <taxon>Pseudomonadati</taxon>
        <taxon>Pseudomonadota</taxon>
        <taxon>Betaproteobacteria</taxon>
        <taxon>Burkholderiales</taxon>
        <taxon>Comamonadaceae</taxon>
        <taxon>Variovorax</taxon>
    </lineage>
</organism>
<accession>A0A250DGA8</accession>
<dbReference type="Pfam" id="PF02608">
    <property type="entry name" value="Bmp"/>
    <property type="match status" value="1"/>
</dbReference>
<proteinExistence type="predicted"/>
<dbReference type="CDD" id="cd19963">
    <property type="entry name" value="PBP1_BMP-like"/>
    <property type="match status" value="1"/>
</dbReference>
<dbReference type="EMBL" id="CP023284">
    <property type="protein sequence ID" value="ATA53376.1"/>
    <property type="molecule type" value="Genomic_DNA"/>
</dbReference>
<dbReference type="AlphaFoldDB" id="A0A250DGA8"/>
<feature type="signal peptide" evidence="2">
    <location>
        <begin position="1"/>
        <end position="26"/>
    </location>
</feature>
<name>A0A250DGA8_9BURK</name>
<dbReference type="InterPro" id="IPR003760">
    <property type="entry name" value="PnrA-like"/>
</dbReference>
<dbReference type="PANTHER" id="PTHR43208">
    <property type="entry name" value="ABC TRANSPORTER SUBSTRATE-BINDING PROTEIN"/>
    <property type="match status" value="1"/>
</dbReference>
<dbReference type="PANTHER" id="PTHR43208:SF1">
    <property type="entry name" value="ABC TRANSPORTER SUBSTRATE-BINDING PROTEIN"/>
    <property type="match status" value="1"/>
</dbReference>
<evidence type="ECO:0000313" key="4">
    <source>
        <dbReference type="EMBL" id="ATA53376.1"/>
    </source>
</evidence>
<dbReference type="KEGG" id="vbo:CKY39_09230"/>
<dbReference type="Proteomes" id="UP000217154">
    <property type="component" value="Chromosome"/>
</dbReference>
<feature type="domain" description="ABC transporter substrate-binding protein PnrA-like" evidence="3">
    <location>
        <begin position="38"/>
        <end position="322"/>
    </location>
</feature>